<protein>
    <submittedName>
        <fullName evidence="2">Uncharacterized protein</fullName>
    </submittedName>
</protein>
<evidence type="ECO:0000256" key="1">
    <source>
        <dbReference type="SAM" id="MobiDB-lite"/>
    </source>
</evidence>
<evidence type="ECO:0000313" key="3">
    <source>
        <dbReference type="Proteomes" id="UP001054252"/>
    </source>
</evidence>
<name>A0AAV5MTQ8_9ROSI</name>
<evidence type="ECO:0000313" key="2">
    <source>
        <dbReference type="EMBL" id="GKV53381.1"/>
    </source>
</evidence>
<accession>A0AAV5MTQ8</accession>
<comment type="caution">
    <text evidence="2">The sequence shown here is derived from an EMBL/GenBank/DDBJ whole genome shotgun (WGS) entry which is preliminary data.</text>
</comment>
<feature type="compositionally biased region" description="Basic and acidic residues" evidence="1">
    <location>
        <begin position="26"/>
        <end position="48"/>
    </location>
</feature>
<reference evidence="2 3" key="1">
    <citation type="journal article" date="2021" name="Commun. Biol.">
        <title>The genome of Shorea leprosula (Dipterocarpaceae) highlights the ecological relevance of drought in aseasonal tropical rainforests.</title>
        <authorList>
            <person name="Ng K.K.S."/>
            <person name="Kobayashi M.J."/>
            <person name="Fawcett J.A."/>
            <person name="Hatakeyama M."/>
            <person name="Paape T."/>
            <person name="Ng C.H."/>
            <person name="Ang C.C."/>
            <person name="Tnah L.H."/>
            <person name="Lee C.T."/>
            <person name="Nishiyama T."/>
            <person name="Sese J."/>
            <person name="O'Brien M.J."/>
            <person name="Copetti D."/>
            <person name="Mohd Noor M.I."/>
            <person name="Ong R.C."/>
            <person name="Putra M."/>
            <person name="Sireger I.Z."/>
            <person name="Indrioko S."/>
            <person name="Kosugi Y."/>
            <person name="Izuno A."/>
            <person name="Isagi Y."/>
            <person name="Lee S.L."/>
            <person name="Shimizu K.K."/>
        </authorList>
    </citation>
    <scope>NUCLEOTIDE SEQUENCE [LARGE SCALE GENOMIC DNA]</scope>
    <source>
        <strain evidence="2">214</strain>
    </source>
</reference>
<gene>
    <name evidence="2" type="ORF">SLEP1_g59912</name>
</gene>
<feature type="region of interest" description="Disordered" evidence="1">
    <location>
        <begin position="24"/>
        <end position="57"/>
    </location>
</feature>
<organism evidence="2 3">
    <name type="scientific">Rubroshorea leprosula</name>
    <dbReference type="NCBI Taxonomy" id="152421"/>
    <lineage>
        <taxon>Eukaryota</taxon>
        <taxon>Viridiplantae</taxon>
        <taxon>Streptophyta</taxon>
        <taxon>Embryophyta</taxon>
        <taxon>Tracheophyta</taxon>
        <taxon>Spermatophyta</taxon>
        <taxon>Magnoliopsida</taxon>
        <taxon>eudicotyledons</taxon>
        <taxon>Gunneridae</taxon>
        <taxon>Pentapetalae</taxon>
        <taxon>rosids</taxon>
        <taxon>malvids</taxon>
        <taxon>Malvales</taxon>
        <taxon>Dipterocarpaceae</taxon>
        <taxon>Rubroshorea</taxon>
    </lineage>
</organism>
<proteinExistence type="predicted"/>
<keyword evidence="3" id="KW-1185">Reference proteome</keyword>
<dbReference type="AlphaFoldDB" id="A0AAV5MTQ8"/>
<dbReference type="EMBL" id="BPVZ01001321">
    <property type="protein sequence ID" value="GKV53381.1"/>
    <property type="molecule type" value="Genomic_DNA"/>
</dbReference>
<sequence>MGFEPPQPKKALLFQPMMIQLLTRHSLSERTESEGGRKEAKGDDREQEASNSIAVAGGRGNSLIERLTLPSIAREGGKTFDYAAGYKEILYSTINYKTDADYYEWCKEACDGFFLYRRCQKKEKSQEVIRSLCS</sequence>
<dbReference type="Proteomes" id="UP001054252">
    <property type="component" value="Unassembled WGS sequence"/>
</dbReference>